<dbReference type="EMBL" id="CAMAPE010000004">
    <property type="protein sequence ID" value="CAH9059708.1"/>
    <property type="molecule type" value="Genomic_DNA"/>
</dbReference>
<gene>
    <name evidence="1" type="ORF">CEURO_LOCUS1457</name>
</gene>
<dbReference type="InterPro" id="IPR045286">
    <property type="entry name" value="FBS1-like"/>
</dbReference>
<dbReference type="PANTHER" id="PTHR34049:SF1">
    <property type="entry name" value="F-BOX PROTEIN SKIP27"/>
    <property type="match status" value="1"/>
</dbReference>
<proteinExistence type="predicted"/>
<evidence type="ECO:0000313" key="2">
    <source>
        <dbReference type="Proteomes" id="UP001152484"/>
    </source>
</evidence>
<sequence length="195" mass="22157">MARWKKGEGLGLGLVRSRSFGRKRVALPIAAAAIMEEDDHNEDFISTTDSSPPKRHCSEVSFPACQKSVLDSLPQDVLIKIVCGVEHDDLKRLFHVSKGIREATLIAKKWHFEYSTPRKTVGFKNRNCTEKSKWSDVVDEVEAPNAPFRQFRVPKSRLNGKKLADLSVELFATNGDDNWPRRRGDLFMEMEEAEL</sequence>
<dbReference type="InterPro" id="IPR036047">
    <property type="entry name" value="F-box-like_dom_sf"/>
</dbReference>
<organism evidence="1 2">
    <name type="scientific">Cuscuta europaea</name>
    <name type="common">European dodder</name>
    <dbReference type="NCBI Taxonomy" id="41803"/>
    <lineage>
        <taxon>Eukaryota</taxon>
        <taxon>Viridiplantae</taxon>
        <taxon>Streptophyta</taxon>
        <taxon>Embryophyta</taxon>
        <taxon>Tracheophyta</taxon>
        <taxon>Spermatophyta</taxon>
        <taxon>Magnoliopsida</taxon>
        <taxon>eudicotyledons</taxon>
        <taxon>Gunneridae</taxon>
        <taxon>Pentapetalae</taxon>
        <taxon>asterids</taxon>
        <taxon>lamiids</taxon>
        <taxon>Solanales</taxon>
        <taxon>Convolvulaceae</taxon>
        <taxon>Cuscuteae</taxon>
        <taxon>Cuscuta</taxon>
        <taxon>Cuscuta subgen. Cuscuta</taxon>
    </lineage>
</organism>
<dbReference type="SUPFAM" id="SSF81383">
    <property type="entry name" value="F-box domain"/>
    <property type="match status" value="1"/>
</dbReference>
<comment type="caution">
    <text evidence="1">The sequence shown here is derived from an EMBL/GenBank/DDBJ whole genome shotgun (WGS) entry which is preliminary data.</text>
</comment>
<dbReference type="PANTHER" id="PTHR34049">
    <property type="entry name" value="F-BOX PROTEIN SKIP27"/>
    <property type="match status" value="1"/>
</dbReference>
<evidence type="ECO:0000313" key="1">
    <source>
        <dbReference type="EMBL" id="CAH9059708.1"/>
    </source>
</evidence>
<evidence type="ECO:0008006" key="3">
    <source>
        <dbReference type="Google" id="ProtNLM"/>
    </source>
</evidence>
<accession>A0A9P0YIR6</accession>
<dbReference type="Proteomes" id="UP001152484">
    <property type="component" value="Unassembled WGS sequence"/>
</dbReference>
<dbReference type="OrthoDB" id="786450at2759"/>
<name>A0A9P0YIR6_CUSEU</name>
<keyword evidence="2" id="KW-1185">Reference proteome</keyword>
<dbReference type="AlphaFoldDB" id="A0A9P0YIR6"/>
<protein>
    <recommendedName>
        <fullName evidence="3">F-box domain-containing protein</fullName>
    </recommendedName>
</protein>
<reference evidence="1" key="1">
    <citation type="submission" date="2022-07" db="EMBL/GenBank/DDBJ databases">
        <authorList>
            <person name="Macas J."/>
            <person name="Novak P."/>
            <person name="Neumann P."/>
        </authorList>
    </citation>
    <scope>NUCLEOTIDE SEQUENCE</scope>
</reference>